<keyword evidence="3" id="KW-0378">Hydrolase</keyword>
<keyword evidence="2" id="KW-0547">Nucleotide-binding</keyword>
<feature type="domain" description="Helicase ATP-binding" evidence="8">
    <location>
        <begin position="18"/>
        <end position="280"/>
    </location>
</feature>
<dbReference type="InterPro" id="IPR006555">
    <property type="entry name" value="ATP-dep_Helicase_C"/>
</dbReference>
<dbReference type="PANTHER" id="PTHR11472:SF34">
    <property type="entry name" value="REGULATOR OF TELOMERE ELONGATION HELICASE 1"/>
    <property type="match status" value="1"/>
</dbReference>
<dbReference type="InterPro" id="IPR014013">
    <property type="entry name" value="Helic_SF1/SF2_ATP-bd_DinG/Rad3"/>
</dbReference>
<dbReference type="SUPFAM" id="SSF52540">
    <property type="entry name" value="P-loop containing nucleoside triphosphate hydrolases"/>
    <property type="match status" value="2"/>
</dbReference>
<dbReference type="AlphaFoldDB" id="A0A4V2P945"/>
<comment type="cofactor">
    <cofactor evidence="1">
        <name>[4Fe-4S] cluster</name>
        <dbReference type="ChEBI" id="CHEBI:49883"/>
    </cofactor>
</comment>
<comment type="caution">
    <text evidence="9">The sequence shown here is derived from an EMBL/GenBank/DDBJ whole genome shotgun (WGS) entry which is preliminary data.</text>
</comment>
<organism evidence="9 10">
    <name type="scientific">Cocleimonas flava</name>
    <dbReference type="NCBI Taxonomy" id="634765"/>
    <lineage>
        <taxon>Bacteria</taxon>
        <taxon>Pseudomonadati</taxon>
        <taxon>Pseudomonadota</taxon>
        <taxon>Gammaproteobacteria</taxon>
        <taxon>Thiotrichales</taxon>
        <taxon>Thiotrichaceae</taxon>
        <taxon>Cocleimonas</taxon>
    </lineage>
</organism>
<dbReference type="SMART" id="SM00491">
    <property type="entry name" value="HELICc2"/>
    <property type="match status" value="1"/>
</dbReference>
<comment type="catalytic activity">
    <reaction evidence="7">
        <text>ATP + H2O = ADP + phosphate + H(+)</text>
        <dbReference type="Rhea" id="RHEA:13065"/>
        <dbReference type="ChEBI" id="CHEBI:15377"/>
        <dbReference type="ChEBI" id="CHEBI:15378"/>
        <dbReference type="ChEBI" id="CHEBI:30616"/>
        <dbReference type="ChEBI" id="CHEBI:43474"/>
        <dbReference type="ChEBI" id="CHEBI:456216"/>
        <dbReference type="EC" id="5.6.2.3"/>
    </reaction>
</comment>
<evidence type="ECO:0000259" key="8">
    <source>
        <dbReference type="PROSITE" id="PS51193"/>
    </source>
</evidence>
<dbReference type="OrthoDB" id="9805194at2"/>
<sequence>MGIDLDDDWKKLLSDDGPLAAAIPGFQVRDQQQQMMEAVGEAIQNHSAAVIEAGTGVGKTFAYLVPAIASGGRIIVSTGTKTLQDQLFAKDLPVVKNALKTDTQIALLKGRANYLCRYRLGRAQSEGQFDDRRTISHLQRIADWEVMTYSGDIGELNSVPRDAEVWQQVTSTADNCLGTDCEDYDSCFVVKARREAQEADVVVVNHHLFFADLALKEEGFGELLPSANAVILDEAHQLPEVASTFFSETLSSRQLIELGRDTLAEVLSGAADMTDLRDDLRELEKCVLDLRLAMDKPGLREPWYKIKTKPAIEKEIAHLSEILDSLYSQLKIAAERSKGLESCYERIQIQVERLRNLNDPKANTVQWYETYTRSFSLVSTPLDIADTFKKHLESWPCAWILTSATIAVGKSFDHFTQRIGMESPKELLLDSPFDYWHNSLLYAPPNIPEPQNAEFVPALVEAAIPVIKASGGRTFMLFTSYRALNEAAELLRGEIDYPILVQGDSSQGDMIDNFRKLGNAVLLGTSSFWEGVDVRGEALSCVIIDKLPFASPGDPVLEARIKSIREAGGNPFFEYQLPQAVIALKQGVGRLIRDDNDTGLLMICDPRLRTKSYGNTFLESMPRVPRTSKLEVVERFFEHLKTKKLQTESPKGEDLDKGKTADA</sequence>
<dbReference type="SMART" id="SM00487">
    <property type="entry name" value="DEXDc"/>
    <property type="match status" value="1"/>
</dbReference>
<proteinExistence type="inferred from homology"/>
<comment type="similarity">
    <text evidence="5">Belongs to the helicase family. DinG subfamily.</text>
</comment>
<evidence type="ECO:0000256" key="6">
    <source>
        <dbReference type="ARBA" id="ARBA00044969"/>
    </source>
</evidence>
<evidence type="ECO:0000313" key="9">
    <source>
        <dbReference type="EMBL" id="TCJ88215.1"/>
    </source>
</evidence>
<dbReference type="Gene3D" id="3.40.50.300">
    <property type="entry name" value="P-loop containing nucleotide triphosphate hydrolases"/>
    <property type="match status" value="2"/>
</dbReference>
<evidence type="ECO:0000256" key="4">
    <source>
        <dbReference type="ARBA" id="ARBA00022840"/>
    </source>
</evidence>
<evidence type="ECO:0000256" key="7">
    <source>
        <dbReference type="ARBA" id="ARBA00048954"/>
    </source>
</evidence>
<dbReference type="InterPro" id="IPR045028">
    <property type="entry name" value="DinG/Rad3-like"/>
</dbReference>
<dbReference type="InterPro" id="IPR014001">
    <property type="entry name" value="Helicase_ATP-bd"/>
</dbReference>
<evidence type="ECO:0000313" key="10">
    <source>
        <dbReference type="Proteomes" id="UP000294887"/>
    </source>
</evidence>
<dbReference type="GO" id="GO:0003676">
    <property type="term" value="F:nucleic acid binding"/>
    <property type="evidence" value="ECO:0007669"/>
    <property type="project" value="InterPro"/>
</dbReference>
<dbReference type="Pfam" id="PF13307">
    <property type="entry name" value="Helicase_C_2"/>
    <property type="match status" value="1"/>
</dbReference>
<evidence type="ECO:0000256" key="2">
    <source>
        <dbReference type="ARBA" id="ARBA00022741"/>
    </source>
</evidence>
<protein>
    <recommendedName>
        <fullName evidence="6">DNA 5'-3' helicase</fullName>
        <ecNumber evidence="6">5.6.2.3</ecNumber>
    </recommendedName>
</protein>
<evidence type="ECO:0000256" key="3">
    <source>
        <dbReference type="ARBA" id="ARBA00022801"/>
    </source>
</evidence>
<name>A0A4V2P945_9GAMM</name>
<dbReference type="GO" id="GO:0043139">
    <property type="term" value="F:5'-3' DNA helicase activity"/>
    <property type="evidence" value="ECO:0007669"/>
    <property type="project" value="UniProtKB-EC"/>
</dbReference>
<reference evidence="9 10" key="1">
    <citation type="submission" date="2019-03" db="EMBL/GenBank/DDBJ databases">
        <title>Genomic Encyclopedia of Type Strains, Phase IV (KMG-IV): sequencing the most valuable type-strain genomes for metagenomic binning, comparative biology and taxonomic classification.</title>
        <authorList>
            <person name="Goeker M."/>
        </authorList>
    </citation>
    <scope>NUCLEOTIDE SEQUENCE [LARGE SCALE GENOMIC DNA]</scope>
    <source>
        <strain evidence="9 10">DSM 24830</strain>
    </source>
</reference>
<keyword evidence="10" id="KW-1185">Reference proteome</keyword>
<gene>
    <name evidence="9" type="ORF">EV695_0055</name>
</gene>
<dbReference type="Pfam" id="PF00270">
    <property type="entry name" value="DEAD"/>
    <property type="match status" value="1"/>
</dbReference>
<evidence type="ECO:0000256" key="1">
    <source>
        <dbReference type="ARBA" id="ARBA00001966"/>
    </source>
</evidence>
<keyword evidence="4" id="KW-0067">ATP-binding</keyword>
<dbReference type="InterPro" id="IPR011545">
    <property type="entry name" value="DEAD/DEAH_box_helicase_dom"/>
</dbReference>
<dbReference type="EC" id="5.6.2.3" evidence="6"/>
<accession>A0A4V2P945</accession>
<keyword evidence="9" id="KW-0347">Helicase</keyword>
<dbReference type="GO" id="GO:0005524">
    <property type="term" value="F:ATP binding"/>
    <property type="evidence" value="ECO:0007669"/>
    <property type="project" value="UniProtKB-KW"/>
</dbReference>
<dbReference type="GO" id="GO:0016818">
    <property type="term" value="F:hydrolase activity, acting on acid anhydrides, in phosphorus-containing anhydrides"/>
    <property type="evidence" value="ECO:0007669"/>
    <property type="project" value="InterPro"/>
</dbReference>
<dbReference type="InterPro" id="IPR027417">
    <property type="entry name" value="P-loop_NTPase"/>
</dbReference>
<dbReference type="GO" id="GO:0006281">
    <property type="term" value="P:DNA repair"/>
    <property type="evidence" value="ECO:0007669"/>
    <property type="project" value="TreeGrafter"/>
</dbReference>
<evidence type="ECO:0000256" key="5">
    <source>
        <dbReference type="ARBA" id="ARBA00038058"/>
    </source>
</evidence>
<dbReference type="EMBL" id="SMFQ01000002">
    <property type="protein sequence ID" value="TCJ88215.1"/>
    <property type="molecule type" value="Genomic_DNA"/>
</dbReference>
<dbReference type="PROSITE" id="PS51193">
    <property type="entry name" value="HELICASE_ATP_BIND_2"/>
    <property type="match status" value="1"/>
</dbReference>
<dbReference type="RefSeq" id="WP_131903913.1">
    <property type="nucleotide sequence ID" value="NZ_BAAAFU010000008.1"/>
</dbReference>
<dbReference type="Proteomes" id="UP000294887">
    <property type="component" value="Unassembled WGS sequence"/>
</dbReference>
<dbReference type="PANTHER" id="PTHR11472">
    <property type="entry name" value="DNA REPAIR DEAD HELICASE RAD3/XP-D SUBFAMILY MEMBER"/>
    <property type="match status" value="1"/>
</dbReference>